<feature type="chain" id="PRO_5007837136" evidence="1">
    <location>
        <begin position="18"/>
        <end position="81"/>
    </location>
</feature>
<organism evidence="2 3">
    <name type="scientific">Beauveria brongniartii RCEF 3172</name>
    <dbReference type="NCBI Taxonomy" id="1081107"/>
    <lineage>
        <taxon>Eukaryota</taxon>
        <taxon>Fungi</taxon>
        <taxon>Dikarya</taxon>
        <taxon>Ascomycota</taxon>
        <taxon>Pezizomycotina</taxon>
        <taxon>Sordariomycetes</taxon>
        <taxon>Hypocreomycetidae</taxon>
        <taxon>Hypocreales</taxon>
        <taxon>Cordycipitaceae</taxon>
        <taxon>Beauveria</taxon>
        <taxon>Beauveria brongniartii</taxon>
    </lineage>
</organism>
<dbReference type="EMBL" id="AZHA01000007">
    <property type="protein sequence ID" value="OAA46770.1"/>
    <property type="molecule type" value="Genomic_DNA"/>
</dbReference>
<keyword evidence="3" id="KW-1185">Reference proteome</keyword>
<comment type="caution">
    <text evidence="2">The sequence shown here is derived from an EMBL/GenBank/DDBJ whole genome shotgun (WGS) entry which is preliminary data.</text>
</comment>
<gene>
    <name evidence="2" type="ORF">BBO_03325</name>
</gene>
<sequence length="81" mass="8484">MQPQFILATLLAGFAAAQIEEAPTHFCPKGQGKLQAGPLCIGDNNQSLGPAKECPIAICNRAGWCELIPDENGCMICPPGC</sequence>
<accession>A0A162LXX7</accession>
<evidence type="ECO:0000313" key="3">
    <source>
        <dbReference type="Proteomes" id="UP000076863"/>
    </source>
</evidence>
<dbReference type="Proteomes" id="UP000076863">
    <property type="component" value="Unassembled WGS sequence"/>
</dbReference>
<reference evidence="2 3" key="1">
    <citation type="journal article" date="2016" name="Genome Biol. Evol.">
        <title>Divergent and convergent evolution of fungal pathogenicity.</title>
        <authorList>
            <person name="Shang Y."/>
            <person name="Xiao G."/>
            <person name="Zheng P."/>
            <person name="Cen K."/>
            <person name="Zhan S."/>
            <person name="Wang C."/>
        </authorList>
    </citation>
    <scope>NUCLEOTIDE SEQUENCE [LARGE SCALE GENOMIC DNA]</scope>
    <source>
        <strain evidence="2 3">RCEF 3172</strain>
    </source>
</reference>
<keyword evidence="1" id="KW-0732">Signal</keyword>
<proteinExistence type="predicted"/>
<evidence type="ECO:0000313" key="2">
    <source>
        <dbReference type="EMBL" id="OAA46770.1"/>
    </source>
</evidence>
<name>A0A162LXX7_9HYPO</name>
<protein>
    <submittedName>
        <fullName evidence="2">Uncharacterized protein</fullName>
    </submittedName>
</protein>
<evidence type="ECO:0000256" key="1">
    <source>
        <dbReference type="SAM" id="SignalP"/>
    </source>
</evidence>
<feature type="signal peptide" evidence="1">
    <location>
        <begin position="1"/>
        <end position="17"/>
    </location>
</feature>
<dbReference type="AlphaFoldDB" id="A0A162LXX7"/>